<dbReference type="Pfam" id="PF01798">
    <property type="entry name" value="Nop"/>
    <property type="match status" value="1"/>
</dbReference>
<dbReference type="InterPro" id="IPR027105">
    <property type="entry name" value="Prp31"/>
</dbReference>
<dbReference type="GO" id="GO:0005687">
    <property type="term" value="C:U4 snRNP"/>
    <property type="evidence" value="ECO:0007669"/>
    <property type="project" value="TreeGrafter"/>
</dbReference>
<keyword evidence="12" id="KW-1185">Reference proteome</keyword>
<keyword evidence="5" id="KW-0694">RNA-binding</keyword>
<feature type="domain" description="Nop" evidence="10">
    <location>
        <begin position="375"/>
        <end position="494"/>
    </location>
</feature>
<dbReference type="GO" id="GO:0071011">
    <property type="term" value="C:precatalytic spliceosome"/>
    <property type="evidence" value="ECO:0007669"/>
    <property type="project" value="TreeGrafter"/>
</dbReference>
<dbReference type="InterPro" id="IPR002687">
    <property type="entry name" value="Nop_dom"/>
</dbReference>
<evidence type="ECO:0000256" key="5">
    <source>
        <dbReference type="ARBA" id="ARBA00022884"/>
    </source>
</evidence>
<dbReference type="GO" id="GO:0000244">
    <property type="term" value="P:spliceosomal tri-snRNP complex assembly"/>
    <property type="evidence" value="ECO:0007669"/>
    <property type="project" value="InterPro"/>
</dbReference>
<keyword evidence="7" id="KW-0539">Nucleus</keyword>
<evidence type="ECO:0000256" key="1">
    <source>
        <dbReference type="ARBA" id="ARBA00004123"/>
    </source>
</evidence>
<keyword evidence="4" id="KW-0747">Spliceosome</keyword>
<dbReference type="Gene3D" id="1.10.246.90">
    <property type="entry name" value="Nop domain"/>
    <property type="match status" value="1"/>
</dbReference>
<evidence type="ECO:0000256" key="6">
    <source>
        <dbReference type="ARBA" id="ARBA00023187"/>
    </source>
</evidence>
<dbReference type="SUPFAM" id="SSF89124">
    <property type="entry name" value="Nop domain"/>
    <property type="match status" value="1"/>
</dbReference>
<evidence type="ECO:0000256" key="4">
    <source>
        <dbReference type="ARBA" id="ARBA00022728"/>
    </source>
</evidence>
<feature type="compositionally biased region" description="Basic residues" evidence="9">
    <location>
        <begin position="512"/>
        <end position="521"/>
    </location>
</feature>
<evidence type="ECO:0000256" key="3">
    <source>
        <dbReference type="ARBA" id="ARBA00022664"/>
    </source>
</evidence>
<accession>A0A8H7ZQF3</accession>
<dbReference type="InterPro" id="IPR019175">
    <property type="entry name" value="Prp31_C"/>
</dbReference>
<keyword evidence="3" id="KW-0507">mRNA processing</keyword>
<evidence type="ECO:0000256" key="7">
    <source>
        <dbReference type="ARBA" id="ARBA00023242"/>
    </source>
</evidence>
<feature type="compositionally biased region" description="Basic and acidic residues" evidence="9">
    <location>
        <begin position="166"/>
        <end position="180"/>
    </location>
</feature>
<evidence type="ECO:0000256" key="2">
    <source>
        <dbReference type="ARBA" id="ARBA00005572"/>
    </source>
</evidence>
<evidence type="ECO:0000259" key="10">
    <source>
        <dbReference type="PROSITE" id="PS51358"/>
    </source>
</evidence>
<evidence type="ECO:0000313" key="12">
    <source>
        <dbReference type="Proteomes" id="UP000673691"/>
    </source>
</evidence>
<gene>
    <name evidence="11" type="ORF">BJ554DRAFT_2299</name>
</gene>
<evidence type="ECO:0000313" key="11">
    <source>
        <dbReference type="EMBL" id="KAG5457631.1"/>
    </source>
</evidence>
<feature type="non-terminal residue" evidence="11">
    <location>
        <position position="1"/>
    </location>
</feature>
<dbReference type="Proteomes" id="UP000673691">
    <property type="component" value="Unassembled WGS sequence"/>
</dbReference>
<dbReference type="GO" id="GO:0003723">
    <property type="term" value="F:RNA binding"/>
    <property type="evidence" value="ECO:0007669"/>
    <property type="project" value="UniProtKB-KW"/>
</dbReference>
<name>A0A8H7ZQF3_9FUNG</name>
<organism evidence="11 12">
    <name type="scientific">Olpidium bornovanus</name>
    <dbReference type="NCBI Taxonomy" id="278681"/>
    <lineage>
        <taxon>Eukaryota</taxon>
        <taxon>Fungi</taxon>
        <taxon>Fungi incertae sedis</taxon>
        <taxon>Olpidiomycota</taxon>
        <taxon>Olpidiomycotina</taxon>
        <taxon>Olpidiomycetes</taxon>
        <taxon>Olpidiales</taxon>
        <taxon>Olpidiaceae</taxon>
        <taxon>Olpidium</taxon>
    </lineage>
</organism>
<feature type="non-terminal residue" evidence="11">
    <location>
        <position position="590"/>
    </location>
</feature>
<comment type="subcellular location">
    <subcellularLocation>
        <location evidence="1">Nucleus</location>
    </subcellularLocation>
</comment>
<evidence type="ECO:0000256" key="9">
    <source>
        <dbReference type="SAM" id="MobiDB-lite"/>
    </source>
</evidence>
<evidence type="ECO:0000256" key="8">
    <source>
        <dbReference type="ARBA" id="ARBA00023274"/>
    </source>
</evidence>
<proteinExistence type="inferred from homology"/>
<dbReference type="SMART" id="SM00931">
    <property type="entry name" value="NOSIC"/>
    <property type="match status" value="1"/>
</dbReference>
<comment type="similarity">
    <text evidence="2">Belongs to the PRP31 family.</text>
</comment>
<feature type="region of interest" description="Disordered" evidence="9">
    <location>
        <begin position="489"/>
        <end position="528"/>
    </location>
</feature>
<keyword evidence="6" id="KW-0508">mRNA splicing</keyword>
<feature type="region of interest" description="Disordered" evidence="9">
    <location>
        <begin position="153"/>
        <end position="181"/>
    </location>
</feature>
<dbReference type="PANTHER" id="PTHR13904:SF0">
    <property type="entry name" value="U4_U6 SMALL NUCLEAR RIBONUCLEOPROTEIN PRP31"/>
    <property type="match status" value="1"/>
</dbReference>
<dbReference type="Pfam" id="PF09785">
    <property type="entry name" value="Prp31_C"/>
    <property type="match status" value="1"/>
</dbReference>
<dbReference type="GO" id="GO:0046540">
    <property type="term" value="C:U4/U6 x U5 tri-snRNP complex"/>
    <property type="evidence" value="ECO:0007669"/>
    <property type="project" value="InterPro"/>
</dbReference>
<dbReference type="Gene3D" id="1.10.287.4070">
    <property type="match status" value="2"/>
</dbReference>
<feature type="compositionally biased region" description="Polar residues" evidence="9">
    <location>
        <begin position="214"/>
        <end position="224"/>
    </location>
</feature>
<dbReference type="InterPro" id="IPR036070">
    <property type="entry name" value="Nop_dom_sf"/>
</dbReference>
<feature type="region of interest" description="Disordered" evidence="9">
    <location>
        <begin position="212"/>
        <end position="232"/>
    </location>
</feature>
<dbReference type="PANTHER" id="PTHR13904">
    <property type="entry name" value="PRE-MRNA SPLICING FACTOR PRP31"/>
    <property type="match status" value="1"/>
</dbReference>
<dbReference type="InterPro" id="IPR042239">
    <property type="entry name" value="Nop_C"/>
</dbReference>
<dbReference type="EMBL" id="JAEFCI010009751">
    <property type="protein sequence ID" value="KAG5457631.1"/>
    <property type="molecule type" value="Genomic_DNA"/>
</dbReference>
<dbReference type="InterPro" id="IPR012976">
    <property type="entry name" value="NOSIC"/>
</dbReference>
<reference evidence="11 12" key="1">
    <citation type="journal article" name="Sci. Rep.">
        <title>Genome-scale phylogenetic analyses confirm Olpidium as the closest living zoosporic fungus to the non-flagellated, terrestrial fungi.</title>
        <authorList>
            <person name="Chang Y."/>
            <person name="Rochon D."/>
            <person name="Sekimoto S."/>
            <person name="Wang Y."/>
            <person name="Chovatia M."/>
            <person name="Sandor L."/>
            <person name="Salamov A."/>
            <person name="Grigoriev I.V."/>
            <person name="Stajich J.E."/>
            <person name="Spatafora J.W."/>
        </authorList>
    </citation>
    <scope>NUCLEOTIDE SEQUENCE [LARGE SCALE GENOMIC DNA]</scope>
    <source>
        <strain evidence="11">S191</strain>
    </source>
</reference>
<dbReference type="AlphaFoldDB" id="A0A8H7ZQF3"/>
<dbReference type="OrthoDB" id="4771285at2759"/>
<dbReference type="PROSITE" id="PS51358">
    <property type="entry name" value="NOP"/>
    <property type="match status" value="1"/>
</dbReference>
<comment type="caution">
    <text evidence="11">The sequence shown here is derived from an EMBL/GenBank/DDBJ whole genome shotgun (WGS) entry which is preliminary data.</text>
</comment>
<keyword evidence="8" id="KW-0687">Ribonucleoprotein</keyword>
<dbReference type="FunFam" id="1.10.246.90:FF:000002">
    <property type="entry name" value="U4/U6 small nuclear ribonucleoprotein Prp31"/>
    <property type="match status" value="1"/>
</dbReference>
<dbReference type="FunFam" id="1.10.287.4070:FF:000003">
    <property type="entry name" value="U4/U6 small nuclear ribonucleoprotein PRP31"/>
    <property type="match status" value="1"/>
</dbReference>
<protein>
    <recommendedName>
        <fullName evidence="10">Nop domain-containing protein</fullName>
    </recommendedName>
</protein>
<sequence length="590" mass="63415">CTRWARGFAPACDRGLLLSSAVHEIRRPAGNFGQAKKLVRFLPHPPLFHTVSPGCFSGIAAFSPPYALSFFLGVQSELDRAGHDEKGRPASHRRTWGLVYARPMSVADELLADLEALDDADLEDADQQGLEAAGNGAGGSTDSDLADLEELPDAEEDDAGGGGTHAGRDEEQADSHDKDVTSVARLLHSAKMRHVRERIEYYRELRCRGEEATAGSQEKQQQQHVPGAGPAEADPEYKLVVQANDLAVGIDDEIVVVHKVGCPTAGVLAARELSYIRDHYAPRFPELESLVLNPLDYARAVQAVGNQIDLTKIDLAPILPPATVMVVTVTGSTTSGKPLPDDELRRVSEACDMALQLDIVKRTILEYVESRMAFTAPNLSAIVGAYTAARLMGAAGGLTALSKMPACNIQVLGKANKAGTGFSSVTQNKHAGFIASSELVARRPPPDFRQKMNRLVAAKCALAARVDRSHDSPGAEIGRKLREEIEQKLEKWQEPPPSKGIKALPVPDEAPKKRRGGRRSRAMKESYAVTELRKQQNRVAFGVEEAETGGTTGSTKGLGLLGQHIGGGKIRAAVVDTRTRAKPGLKTPKA</sequence>